<dbReference type="PhylomeDB" id="A7T4T8"/>
<keyword evidence="3" id="KW-1185">Reference proteome</keyword>
<dbReference type="Proteomes" id="UP000001593">
    <property type="component" value="Unassembled WGS sequence"/>
</dbReference>
<dbReference type="GO" id="GO:0042795">
    <property type="term" value="P:snRNA transcription by RNA polymerase II"/>
    <property type="evidence" value="ECO:0000318"/>
    <property type="project" value="GO_Central"/>
</dbReference>
<dbReference type="eggNOG" id="KOG4746">
    <property type="taxonomic scope" value="Eukaryota"/>
</dbReference>
<evidence type="ECO:0000313" key="2">
    <source>
        <dbReference type="EMBL" id="EDO29027.1"/>
    </source>
</evidence>
<dbReference type="InParanoid" id="A7T4T8"/>
<dbReference type="GO" id="GO:0043565">
    <property type="term" value="F:sequence-specific DNA binding"/>
    <property type="evidence" value="ECO:0000318"/>
    <property type="project" value="GO_Central"/>
</dbReference>
<dbReference type="Pfam" id="PF09808">
    <property type="entry name" value="SNAPC1"/>
    <property type="match status" value="1"/>
</dbReference>
<dbReference type="EMBL" id="DS470960">
    <property type="protein sequence ID" value="EDO29027.1"/>
    <property type="molecule type" value="Genomic_DNA"/>
</dbReference>
<reference evidence="2 3" key="1">
    <citation type="journal article" date="2007" name="Science">
        <title>Sea anemone genome reveals ancestral eumetazoan gene repertoire and genomic organization.</title>
        <authorList>
            <person name="Putnam N.H."/>
            <person name="Srivastava M."/>
            <person name="Hellsten U."/>
            <person name="Dirks B."/>
            <person name="Chapman J."/>
            <person name="Salamov A."/>
            <person name="Terry A."/>
            <person name="Shapiro H."/>
            <person name="Lindquist E."/>
            <person name="Kapitonov V.V."/>
            <person name="Jurka J."/>
            <person name="Genikhovich G."/>
            <person name="Grigoriev I.V."/>
            <person name="Lucas S.M."/>
            <person name="Steele R.E."/>
            <person name="Finnerty J.R."/>
            <person name="Technau U."/>
            <person name="Martindale M.Q."/>
            <person name="Rokhsar D.S."/>
        </authorList>
    </citation>
    <scope>NUCLEOTIDE SEQUENCE [LARGE SCALE GENOMIC DNA]</scope>
    <source>
        <strain evidence="3">CH2 X CH6</strain>
    </source>
</reference>
<dbReference type="OMA" id="RDDMQNV"/>
<protein>
    <recommendedName>
        <fullName evidence="4">snRNA-activating protein complex subunit 1</fullName>
    </recommendedName>
</protein>
<dbReference type="PANTHER" id="PTHR15131">
    <property type="entry name" value="SMALL NUCLEAR RNA ACTIVATING COMPLEX, POLYPEPTIDE 1"/>
    <property type="match status" value="1"/>
</dbReference>
<evidence type="ECO:0008006" key="4">
    <source>
        <dbReference type="Google" id="ProtNLM"/>
    </source>
</evidence>
<dbReference type="PANTHER" id="PTHR15131:SF3">
    <property type="entry name" value="SNRNA-ACTIVATING PROTEIN COMPLEX SUBUNIT 1"/>
    <property type="match status" value="1"/>
</dbReference>
<dbReference type="STRING" id="45351.A7T4T8"/>
<dbReference type="AlphaFoldDB" id="A7T4T8"/>
<sequence>MADGMIDDCRLLLSRFESHSTVRFEIFSQIWKEMNFSFIHCGRKDFNGRIQIVDYLYRVVSSYLSSSCTFQYRVGALYCLYAIYHTQLCKPKIKIRMTLPMWKDLNDLHEQFRIDKHYDADFILRSLKNDRAFIFCAMPTQLAYGSREAITCQERERACAVSVEANSCVELAYGAVEKLLEVHSRYQKLKKRATQGSDVVNPNTVAMISDKFPSELARDILNLKTGSKKDVIRAGHASAVKDETMQEETEEESRASIRKTLKQKSFSQVNKVSKSMRHLQPKASDDPGQKFKRKR</sequence>
<dbReference type="HOGENOM" id="CLU_067254_0_0_1"/>
<accession>A7T4T8</accession>
<feature type="region of interest" description="Disordered" evidence="1">
    <location>
        <begin position="241"/>
        <end position="295"/>
    </location>
</feature>
<organism evidence="2 3">
    <name type="scientific">Nematostella vectensis</name>
    <name type="common">Starlet sea anemone</name>
    <dbReference type="NCBI Taxonomy" id="45351"/>
    <lineage>
        <taxon>Eukaryota</taxon>
        <taxon>Metazoa</taxon>
        <taxon>Cnidaria</taxon>
        <taxon>Anthozoa</taxon>
        <taxon>Hexacorallia</taxon>
        <taxon>Actiniaria</taxon>
        <taxon>Edwardsiidae</taxon>
        <taxon>Nematostella</taxon>
    </lineage>
</organism>
<evidence type="ECO:0000313" key="3">
    <source>
        <dbReference type="Proteomes" id="UP000001593"/>
    </source>
</evidence>
<dbReference type="InterPro" id="IPR019188">
    <property type="entry name" value="SNAPC1"/>
</dbReference>
<dbReference type="GO" id="GO:0042796">
    <property type="term" value="P:snRNA transcription by RNA polymerase III"/>
    <property type="evidence" value="ECO:0000318"/>
    <property type="project" value="GO_Central"/>
</dbReference>
<gene>
    <name evidence="2" type="ORF">NEMVEDRAFT_v1g222337</name>
</gene>
<dbReference type="GO" id="GO:0019185">
    <property type="term" value="C:snRNA-activating protein complex"/>
    <property type="evidence" value="ECO:0000318"/>
    <property type="project" value="GO_Central"/>
</dbReference>
<proteinExistence type="predicted"/>
<feature type="compositionally biased region" description="Polar residues" evidence="1">
    <location>
        <begin position="263"/>
        <end position="273"/>
    </location>
</feature>
<name>A7T4T8_NEMVE</name>
<evidence type="ECO:0000256" key="1">
    <source>
        <dbReference type="SAM" id="MobiDB-lite"/>
    </source>
</evidence>